<dbReference type="Pfam" id="PF00534">
    <property type="entry name" value="Glycos_transf_1"/>
    <property type="match status" value="1"/>
</dbReference>
<dbReference type="AlphaFoldDB" id="A0A1X4NN15"/>
<comment type="caution">
    <text evidence="6">The sequence shown here is derived from an EMBL/GenBank/DDBJ whole genome shotgun (WGS) entry which is preliminary data.</text>
</comment>
<dbReference type="Gene3D" id="3.40.50.2000">
    <property type="entry name" value="Glycogen Phosphorylase B"/>
    <property type="match status" value="2"/>
</dbReference>
<dbReference type="GO" id="GO:0016757">
    <property type="term" value="F:glycosyltransferase activity"/>
    <property type="evidence" value="ECO:0007669"/>
    <property type="project" value="UniProtKB-KW"/>
</dbReference>
<organism evidence="6 7">
    <name type="scientific">Marivita geojedonensis</name>
    <dbReference type="NCBI Taxonomy" id="1123756"/>
    <lineage>
        <taxon>Bacteria</taxon>
        <taxon>Pseudomonadati</taxon>
        <taxon>Pseudomonadota</taxon>
        <taxon>Alphaproteobacteria</taxon>
        <taxon>Rhodobacterales</taxon>
        <taxon>Roseobacteraceae</taxon>
        <taxon>Marivita</taxon>
    </lineage>
</organism>
<dbReference type="PANTHER" id="PTHR12526">
    <property type="entry name" value="GLYCOSYLTRANSFERASE"/>
    <property type="match status" value="1"/>
</dbReference>
<dbReference type="InterPro" id="IPR028098">
    <property type="entry name" value="Glyco_trans_4-like_N"/>
</dbReference>
<feature type="domain" description="Glycosyl transferase family 1" evidence="4">
    <location>
        <begin position="193"/>
        <end position="346"/>
    </location>
</feature>
<dbReference type="EMBL" id="JFKC01000004">
    <property type="protein sequence ID" value="OSQ51678.1"/>
    <property type="molecule type" value="Genomic_DNA"/>
</dbReference>
<evidence type="ECO:0000256" key="3">
    <source>
        <dbReference type="ARBA" id="ARBA00022679"/>
    </source>
</evidence>
<reference evidence="6 7" key="1">
    <citation type="submission" date="2014-03" db="EMBL/GenBank/DDBJ databases">
        <title>The draft genome sequence of Marivita geojedonensis KCTC 23882.</title>
        <authorList>
            <person name="Lai Q."/>
            <person name="Shao Z."/>
        </authorList>
    </citation>
    <scope>NUCLEOTIDE SEQUENCE [LARGE SCALE GENOMIC DNA]</scope>
    <source>
        <strain evidence="6 7">DPG-138</strain>
    </source>
</reference>
<dbReference type="PANTHER" id="PTHR12526:SF640">
    <property type="entry name" value="COLANIC ACID BIOSYNTHESIS GLYCOSYLTRANSFERASE WCAL-RELATED"/>
    <property type="match status" value="1"/>
</dbReference>
<comment type="similarity">
    <text evidence="1">Belongs to the glycosyltransferase group 1 family. Glycosyltransferase 4 subfamily.</text>
</comment>
<evidence type="ECO:0000256" key="2">
    <source>
        <dbReference type="ARBA" id="ARBA00022676"/>
    </source>
</evidence>
<evidence type="ECO:0000313" key="6">
    <source>
        <dbReference type="EMBL" id="OSQ51678.1"/>
    </source>
</evidence>
<dbReference type="RefSeq" id="WP_085636036.1">
    <property type="nucleotide sequence ID" value="NZ_JFKC01000004.1"/>
</dbReference>
<feature type="domain" description="Glycosyltransferase subfamily 4-like N-terminal" evidence="5">
    <location>
        <begin position="83"/>
        <end position="185"/>
    </location>
</feature>
<sequence length="392" mass="43258">MRAAIATGEYHLGGETFINRHIEHLFGGNTVVVCGRFRGDNPYGKPYFVRRDGLSGRDIMVAPWWLLRNRLEHGTSRLPFGEAKDALVKFLRDERVDVVLAEFGTQALALAPLANALDIPIFTYFRGTDASKAIRTERMRSAYRKMMPRLAGVFSVSRFLLDNLAKHGITHPNSTVIPSGVDIRRFAPQAKVPLSFLAVGRFVEKKAPMTTLRAFATATRDLPDARLDFIGDGPLLEPTRALAEELGVSDKLRFHGAQPHNTVRDRLMSTQFFMQHSITARDGNTEGLPTAIQEAMACGCITVSTRHAGIPEAIDEGETGFLVEENDEDGFAEAIASAIAVPDLPAMSARARHVAEERFDNHVLLKVLERHIQDALLLTPSGADQRLKRAPA</sequence>
<evidence type="ECO:0000256" key="1">
    <source>
        <dbReference type="ARBA" id="ARBA00009481"/>
    </source>
</evidence>
<gene>
    <name evidence="6" type="ORF">MGEO_07090</name>
</gene>
<dbReference type="Pfam" id="PF13439">
    <property type="entry name" value="Glyco_transf_4"/>
    <property type="match status" value="1"/>
</dbReference>
<keyword evidence="3 6" id="KW-0808">Transferase</keyword>
<evidence type="ECO:0000259" key="4">
    <source>
        <dbReference type="Pfam" id="PF00534"/>
    </source>
</evidence>
<evidence type="ECO:0000313" key="7">
    <source>
        <dbReference type="Proteomes" id="UP000193926"/>
    </source>
</evidence>
<accession>A0A1X4NN15</accession>
<protein>
    <submittedName>
        <fullName evidence="6">Glycosyl transferase family 1</fullName>
    </submittedName>
</protein>
<evidence type="ECO:0000259" key="5">
    <source>
        <dbReference type="Pfam" id="PF13439"/>
    </source>
</evidence>
<dbReference type="Proteomes" id="UP000193926">
    <property type="component" value="Unassembled WGS sequence"/>
</dbReference>
<proteinExistence type="inferred from homology"/>
<dbReference type="OrthoDB" id="9790710at2"/>
<keyword evidence="7" id="KW-1185">Reference proteome</keyword>
<dbReference type="SUPFAM" id="SSF53756">
    <property type="entry name" value="UDP-Glycosyltransferase/glycogen phosphorylase"/>
    <property type="match status" value="1"/>
</dbReference>
<keyword evidence="2" id="KW-0328">Glycosyltransferase</keyword>
<name>A0A1X4NN15_9RHOB</name>
<dbReference type="STRING" id="1123756.MGEO_07090"/>
<dbReference type="InterPro" id="IPR001296">
    <property type="entry name" value="Glyco_trans_1"/>
</dbReference>